<sequence length="114" mass="13016">MWLEGEAGRGKSALMEAFHEKLLTKTANFCQAKSEQVNYIEPVKLCVRQFFQLLFQQDKEGWSTIMRKEMKSAVIVLAQFVPLLSPLVDEMALENEKHYSDAITSMPSFQACPL</sequence>
<protein>
    <submittedName>
        <fullName evidence="1">Uncharacterized protein</fullName>
    </submittedName>
</protein>
<proteinExistence type="predicted"/>
<dbReference type="EMBL" id="HBIM01012091">
    <property type="protein sequence ID" value="CAE0412684.1"/>
    <property type="molecule type" value="Transcribed_RNA"/>
</dbReference>
<organism evidence="1">
    <name type="scientific">Amphora coffeiformis</name>
    <dbReference type="NCBI Taxonomy" id="265554"/>
    <lineage>
        <taxon>Eukaryota</taxon>
        <taxon>Sar</taxon>
        <taxon>Stramenopiles</taxon>
        <taxon>Ochrophyta</taxon>
        <taxon>Bacillariophyta</taxon>
        <taxon>Bacillariophyceae</taxon>
        <taxon>Bacillariophycidae</taxon>
        <taxon>Thalassiophysales</taxon>
        <taxon>Catenulaceae</taxon>
        <taxon>Amphora</taxon>
    </lineage>
</organism>
<gene>
    <name evidence="1" type="ORF">ACOF00016_LOCUS9944</name>
</gene>
<dbReference type="AlphaFoldDB" id="A0A7S3L813"/>
<name>A0A7S3L813_9STRA</name>
<reference evidence="1" key="1">
    <citation type="submission" date="2021-01" db="EMBL/GenBank/DDBJ databases">
        <authorList>
            <person name="Corre E."/>
            <person name="Pelletier E."/>
            <person name="Niang G."/>
            <person name="Scheremetjew M."/>
            <person name="Finn R."/>
            <person name="Kale V."/>
            <person name="Holt S."/>
            <person name="Cochrane G."/>
            <person name="Meng A."/>
            <person name="Brown T."/>
            <person name="Cohen L."/>
        </authorList>
    </citation>
    <scope>NUCLEOTIDE SEQUENCE</scope>
    <source>
        <strain evidence="1">CCMP127</strain>
    </source>
</reference>
<accession>A0A7S3L813</accession>
<evidence type="ECO:0000313" key="1">
    <source>
        <dbReference type="EMBL" id="CAE0412684.1"/>
    </source>
</evidence>